<evidence type="ECO:0000256" key="1">
    <source>
        <dbReference type="ARBA" id="ARBA00006974"/>
    </source>
</evidence>
<evidence type="ECO:0000313" key="2">
    <source>
        <dbReference type="EMBL" id="KAG6408592.1"/>
    </source>
</evidence>
<dbReference type="PANTHER" id="PTHR31374:SF15">
    <property type="entry name" value="AUXIN-RESPONSIVE PROTEIN SAUR32-LIKE"/>
    <property type="match status" value="1"/>
</dbReference>
<dbReference type="OrthoDB" id="1026046at2759"/>
<reference evidence="2" key="2">
    <citation type="submission" date="2020-08" db="EMBL/GenBank/DDBJ databases">
        <title>Plant Genome Project.</title>
        <authorList>
            <person name="Zhang R.-G."/>
        </authorList>
    </citation>
    <scope>NUCLEOTIDE SEQUENCE</scope>
    <source>
        <strain evidence="2">Huo1</strain>
        <tissue evidence="2">Leaf</tissue>
    </source>
</reference>
<proteinExistence type="inferred from homology"/>
<reference evidence="2" key="1">
    <citation type="submission" date="2018-01" db="EMBL/GenBank/DDBJ databases">
        <authorList>
            <person name="Mao J.F."/>
        </authorList>
    </citation>
    <scope>NUCLEOTIDE SEQUENCE</scope>
    <source>
        <strain evidence="2">Huo1</strain>
        <tissue evidence="2">Leaf</tissue>
    </source>
</reference>
<accession>A0A8X8X929</accession>
<keyword evidence="3" id="KW-1185">Reference proteome</keyword>
<evidence type="ECO:0000313" key="3">
    <source>
        <dbReference type="Proteomes" id="UP000298416"/>
    </source>
</evidence>
<dbReference type="PANTHER" id="PTHR31374">
    <property type="entry name" value="AUXIN-INDUCED PROTEIN-LIKE-RELATED"/>
    <property type="match status" value="1"/>
</dbReference>
<protein>
    <recommendedName>
        <fullName evidence="4">SAUR family protein</fullName>
    </recommendedName>
</protein>
<dbReference type="GO" id="GO:0009733">
    <property type="term" value="P:response to auxin"/>
    <property type="evidence" value="ECO:0007669"/>
    <property type="project" value="InterPro"/>
</dbReference>
<organism evidence="2">
    <name type="scientific">Salvia splendens</name>
    <name type="common">Scarlet sage</name>
    <dbReference type="NCBI Taxonomy" id="180675"/>
    <lineage>
        <taxon>Eukaryota</taxon>
        <taxon>Viridiplantae</taxon>
        <taxon>Streptophyta</taxon>
        <taxon>Embryophyta</taxon>
        <taxon>Tracheophyta</taxon>
        <taxon>Spermatophyta</taxon>
        <taxon>Magnoliopsida</taxon>
        <taxon>eudicotyledons</taxon>
        <taxon>Gunneridae</taxon>
        <taxon>Pentapetalae</taxon>
        <taxon>asterids</taxon>
        <taxon>lamiids</taxon>
        <taxon>Lamiales</taxon>
        <taxon>Lamiaceae</taxon>
        <taxon>Nepetoideae</taxon>
        <taxon>Mentheae</taxon>
        <taxon>Salviinae</taxon>
        <taxon>Salvia</taxon>
        <taxon>Salvia subgen. Calosphace</taxon>
        <taxon>core Calosphace</taxon>
    </lineage>
</organism>
<dbReference type="EMBL" id="PNBA02000011">
    <property type="protein sequence ID" value="KAG6408592.1"/>
    <property type="molecule type" value="Genomic_DNA"/>
</dbReference>
<dbReference type="InterPro" id="IPR003676">
    <property type="entry name" value="SAUR_fam"/>
</dbReference>
<comment type="caution">
    <text evidence="2">The sequence shown here is derived from an EMBL/GenBank/DDBJ whole genome shotgun (WGS) entry which is preliminary data.</text>
</comment>
<sequence length="109" mass="12990">MPHIHFHHHHGRRSIPKGYLAVMVGQGSEQHRFVIPVMYPMFMQLLKASEEEYGFDQKGPISIPCHVEEFRHVRCLIDKETAEHHSHHLHGHHHNHHHHHHHQFLCFKA</sequence>
<dbReference type="AlphaFoldDB" id="A0A8X8X929"/>
<dbReference type="Proteomes" id="UP000298416">
    <property type="component" value="Unassembled WGS sequence"/>
</dbReference>
<dbReference type="Pfam" id="PF02519">
    <property type="entry name" value="Auxin_inducible"/>
    <property type="match status" value="1"/>
</dbReference>
<evidence type="ECO:0008006" key="4">
    <source>
        <dbReference type="Google" id="ProtNLM"/>
    </source>
</evidence>
<comment type="similarity">
    <text evidence="1">Belongs to the ARG7 family.</text>
</comment>
<gene>
    <name evidence="2" type="ORF">SASPL_131610</name>
</gene>
<name>A0A8X8X929_SALSN</name>